<gene>
    <name evidence="2" type="ordered locus">MGMSRv2__3058</name>
</gene>
<accession>V6F728</accession>
<protein>
    <recommendedName>
        <fullName evidence="4">Secreted protein</fullName>
    </recommendedName>
</protein>
<evidence type="ECO:0008006" key="4">
    <source>
        <dbReference type="Google" id="ProtNLM"/>
    </source>
</evidence>
<sequence>MASRWLTALAFAALCGFGAPAAADTIRADEVSPILETCSANQYRFTNSVHRIGEAIQRQSTEYHPKTGTITYQSTRVWDRDIRMLMHHFSVDFNAVSQGGGATVARCNAVINYYSRCVDDLHDNVVADVSVRRPTTGCLGKLYDTYHLTADDYYHGR</sequence>
<evidence type="ECO:0000256" key="1">
    <source>
        <dbReference type="SAM" id="SignalP"/>
    </source>
</evidence>
<evidence type="ECO:0000313" key="3">
    <source>
        <dbReference type="Proteomes" id="UP000018922"/>
    </source>
</evidence>
<keyword evidence="1" id="KW-0732">Signal</keyword>
<organism evidence="2 3">
    <name type="scientific">Magnetospirillum gryphiswaldense (strain DSM 6361 / JCM 21280 / NBRC 15271 / MSR-1)</name>
    <dbReference type="NCBI Taxonomy" id="431944"/>
    <lineage>
        <taxon>Bacteria</taxon>
        <taxon>Pseudomonadati</taxon>
        <taxon>Pseudomonadota</taxon>
        <taxon>Alphaproteobacteria</taxon>
        <taxon>Rhodospirillales</taxon>
        <taxon>Rhodospirillaceae</taxon>
        <taxon>Magnetospirillum</taxon>
    </lineage>
</organism>
<dbReference type="STRING" id="1430440.MGMSRv2__3058"/>
<dbReference type="Proteomes" id="UP000018922">
    <property type="component" value="Chromosome I"/>
</dbReference>
<name>V6F728_MAGGM</name>
<proteinExistence type="predicted"/>
<dbReference type="AlphaFoldDB" id="V6F728"/>
<evidence type="ECO:0000313" key="2">
    <source>
        <dbReference type="EMBL" id="CDL00273.1"/>
    </source>
</evidence>
<reference evidence="2 3" key="1">
    <citation type="journal article" date="2014" name="Genome Announc.">
        <title>Complete genome sequence of Magnetospirillum gryphiswaldense MSR-1.</title>
        <authorList>
            <person name="Wang X."/>
            <person name="Wang Q."/>
            <person name="Zhang W."/>
            <person name="Wang Y."/>
            <person name="Li L."/>
            <person name="Wen T."/>
            <person name="Zhang T."/>
            <person name="Zhang Y."/>
            <person name="Xu J."/>
            <person name="Hu J."/>
            <person name="Li S."/>
            <person name="Liu L."/>
            <person name="Liu J."/>
            <person name="Jiang W."/>
            <person name="Tian J."/>
            <person name="Li Y."/>
            <person name="Schuler D."/>
            <person name="Wang L."/>
            <person name="Li J."/>
        </authorList>
    </citation>
    <scope>NUCLEOTIDE SEQUENCE [LARGE SCALE GENOMIC DNA]</scope>
    <source>
        <strain evidence="3">DSM 6361 / JCM 21280 / NBRC 15271 / MSR-1</strain>
    </source>
</reference>
<feature type="signal peptide" evidence="1">
    <location>
        <begin position="1"/>
        <end position="21"/>
    </location>
</feature>
<dbReference type="HOGENOM" id="CLU_1675755_0_0_5"/>
<dbReference type="EMBL" id="HG794546">
    <property type="protein sequence ID" value="CDL00273.1"/>
    <property type="molecule type" value="Genomic_DNA"/>
</dbReference>
<feature type="chain" id="PRO_5004745236" description="Secreted protein" evidence="1">
    <location>
        <begin position="22"/>
        <end position="157"/>
    </location>
</feature>
<keyword evidence="3" id="KW-1185">Reference proteome</keyword>
<dbReference type="KEGG" id="mgy:MGMSRv2__3058"/>